<dbReference type="Gene3D" id="1.10.510.10">
    <property type="entry name" value="Transferase(Phosphotransferase) domain 1"/>
    <property type="match status" value="1"/>
</dbReference>
<keyword evidence="9" id="KW-1185">Reference proteome</keyword>
<keyword evidence="1" id="KW-0723">Serine/threonine-protein kinase</keyword>
<dbReference type="Proteomes" id="UP001530377">
    <property type="component" value="Unassembled WGS sequence"/>
</dbReference>
<keyword evidence="4" id="KW-0418">Kinase</keyword>
<feature type="compositionally biased region" description="Basic and acidic residues" evidence="6">
    <location>
        <begin position="171"/>
        <end position="181"/>
    </location>
</feature>
<dbReference type="AlphaFoldDB" id="A0ABD3SR39"/>
<accession>A0ABD3SR39</accession>
<keyword evidence="3" id="KW-0547">Nucleotide-binding</keyword>
<keyword evidence="5" id="KW-0067">ATP-binding</keyword>
<dbReference type="InterPro" id="IPR000719">
    <property type="entry name" value="Prot_kinase_dom"/>
</dbReference>
<keyword evidence="2" id="KW-0808">Transferase</keyword>
<gene>
    <name evidence="8" type="ORF">ACHAXA_002309</name>
</gene>
<name>A0ABD3SR39_9STRA</name>
<evidence type="ECO:0000313" key="8">
    <source>
        <dbReference type="EMBL" id="KAL3827074.1"/>
    </source>
</evidence>
<dbReference type="GO" id="GO:0004674">
    <property type="term" value="F:protein serine/threonine kinase activity"/>
    <property type="evidence" value="ECO:0007669"/>
    <property type="project" value="UniProtKB-KW"/>
</dbReference>
<comment type="caution">
    <text evidence="8">The sequence shown here is derived from an EMBL/GenBank/DDBJ whole genome shotgun (WGS) entry which is preliminary data.</text>
</comment>
<dbReference type="GO" id="GO:0005524">
    <property type="term" value="F:ATP binding"/>
    <property type="evidence" value="ECO:0007669"/>
    <property type="project" value="UniProtKB-KW"/>
</dbReference>
<evidence type="ECO:0000256" key="5">
    <source>
        <dbReference type="ARBA" id="ARBA00022840"/>
    </source>
</evidence>
<dbReference type="PANTHER" id="PTHR24345:SF91">
    <property type="entry name" value="SERINE_THREONINE-PROTEIN KINASE PLK4"/>
    <property type="match status" value="1"/>
</dbReference>
<evidence type="ECO:0000256" key="1">
    <source>
        <dbReference type="ARBA" id="ARBA00022527"/>
    </source>
</evidence>
<feature type="domain" description="Protein kinase" evidence="7">
    <location>
        <begin position="205"/>
        <end position="530"/>
    </location>
</feature>
<reference evidence="8 9" key="1">
    <citation type="submission" date="2024-10" db="EMBL/GenBank/DDBJ databases">
        <title>Updated reference genomes for cyclostephanoid diatoms.</title>
        <authorList>
            <person name="Roberts W.R."/>
            <person name="Alverson A.J."/>
        </authorList>
    </citation>
    <scope>NUCLEOTIDE SEQUENCE [LARGE SCALE GENOMIC DNA]</scope>
    <source>
        <strain evidence="8 9">AJA228-03</strain>
    </source>
</reference>
<feature type="compositionally biased region" description="Low complexity" evidence="6">
    <location>
        <begin position="11"/>
        <end position="25"/>
    </location>
</feature>
<evidence type="ECO:0000259" key="7">
    <source>
        <dbReference type="PROSITE" id="PS50011"/>
    </source>
</evidence>
<dbReference type="PROSITE" id="PS50011">
    <property type="entry name" value="PROTEIN_KINASE_DOM"/>
    <property type="match status" value="1"/>
</dbReference>
<dbReference type="PANTHER" id="PTHR24345">
    <property type="entry name" value="SERINE/THREONINE-PROTEIN KINASE PLK"/>
    <property type="match status" value="1"/>
</dbReference>
<dbReference type="SUPFAM" id="SSF56112">
    <property type="entry name" value="Protein kinase-like (PK-like)"/>
    <property type="match status" value="1"/>
</dbReference>
<feature type="region of interest" description="Disordered" evidence="6">
    <location>
        <begin position="1"/>
        <end position="55"/>
    </location>
</feature>
<dbReference type="EMBL" id="JALLPB020000008">
    <property type="protein sequence ID" value="KAL3827074.1"/>
    <property type="molecule type" value="Genomic_DNA"/>
</dbReference>
<dbReference type="InterPro" id="IPR011009">
    <property type="entry name" value="Kinase-like_dom_sf"/>
</dbReference>
<evidence type="ECO:0000256" key="3">
    <source>
        <dbReference type="ARBA" id="ARBA00022741"/>
    </source>
</evidence>
<organism evidence="8 9">
    <name type="scientific">Cyclostephanos tholiformis</name>
    <dbReference type="NCBI Taxonomy" id="382380"/>
    <lineage>
        <taxon>Eukaryota</taxon>
        <taxon>Sar</taxon>
        <taxon>Stramenopiles</taxon>
        <taxon>Ochrophyta</taxon>
        <taxon>Bacillariophyta</taxon>
        <taxon>Coscinodiscophyceae</taxon>
        <taxon>Thalassiosirophycidae</taxon>
        <taxon>Stephanodiscales</taxon>
        <taxon>Stephanodiscaceae</taxon>
        <taxon>Cyclostephanos</taxon>
    </lineage>
</organism>
<protein>
    <recommendedName>
        <fullName evidence="7">Protein kinase domain-containing protein</fullName>
    </recommendedName>
</protein>
<proteinExistence type="predicted"/>
<feature type="region of interest" description="Disordered" evidence="6">
    <location>
        <begin position="163"/>
        <end position="183"/>
    </location>
</feature>
<evidence type="ECO:0000256" key="4">
    <source>
        <dbReference type="ARBA" id="ARBA00022777"/>
    </source>
</evidence>
<sequence length="664" mass="73482">MKSAQKHPINTSTPSGKPTTTGVGSEMKAPTTLLGVGSNSTTGSGAPYGDYEYNRPRDALDRDALSLNASISYAAVQSTGLPPSRPLEFPAPILERAITVPAHIVDHTTGNIFGATSVLMRRPIHAKSCPFHHPRASISPPHGHGRVVTPDIIHTDALSLFTPSTNQKKRQTTEHHRRELSDSSNYSLKYSPCCDSSCNLPDRAYCVRRKICDTAHGSIRLCVVLKRVSANVLNYATSLLDATTTEEKKEEVALPEWETTPELVVVKVTSWSTLQNLRDKHLEDPIKEVAALQLLGIRHPHVISIKDALQNDTHLFCVLPYLSGGTLYDRLFEDRSTSPTGRVTEHQARAYFRQILCGISQLQKKGICHRDLSMNNMVVDENGKVRIIDLGSCLRVPYADPNGGRMSVTDVSANTRRRMMKAQGGHSGPWHHVAPELRSRQEYFDGFTIDLWSAGIVLFEMLVGERPFASPDPSDADFRSICVEGNLAENVRARGEWQLSDIVVDLLQSMLRHDPTERLTLEGIVNHPWVEGIGEMSASSPERDEPQSWLIKTASIDDLDDAVPAKLLLAGLRDSYHRESTFGTASSSEVVMEVDKEDGIVEPQDESAECNRSRCSGLIDDSDEGGKDRKCSWGCIFPTNKFKWRRPLKVATSLPLQSRTCEFS</sequence>
<evidence type="ECO:0000256" key="6">
    <source>
        <dbReference type="SAM" id="MobiDB-lite"/>
    </source>
</evidence>
<dbReference type="Pfam" id="PF00069">
    <property type="entry name" value="Pkinase"/>
    <property type="match status" value="1"/>
</dbReference>
<evidence type="ECO:0000256" key="2">
    <source>
        <dbReference type="ARBA" id="ARBA00022679"/>
    </source>
</evidence>
<dbReference type="PROSITE" id="PS00109">
    <property type="entry name" value="PROTEIN_KINASE_TYR"/>
    <property type="match status" value="1"/>
</dbReference>
<evidence type="ECO:0000313" key="9">
    <source>
        <dbReference type="Proteomes" id="UP001530377"/>
    </source>
</evidence>
<dbReference type="InterPro" id="IPR008266">
    <property type="entry name" value="Tyr_kinase_AS"/>
</dbReference>